<protein>
    <recommendedName>
        <fullName evidence="4">DUF456 domain-containing protein</fullName>
    </recommendedName>
</protein>
<reference evidence="2 3" key="1">
    <citation type="submission" date="2018-08" db="EMBL/GenBank/DDBJ databases">
        <title>Sequencing the genomes of 1000 actinobacteria strains.</title>
        <authorList>
            <person name="Klenk H.-P."/>
        </authorList>
    </citation>
    <scope>NUCLEOTIDE SEQUENCE [LARGE SCALE GENOMIC DNA]</scope>
    <source>
        <strain evidence="2 3">DSM 22967</strain>
    </source>
</reference>
<evidence type="ECO:0000313" key="3">
    <source>
        <dbReference type="Proteomes" id="UP000256253"/>
    </source>
</evidence>
<feature type="transmembrane region" description="Helical" evidence="1">
    <location>
        <begin position="45"/>
        <end position="63"/>
    </location>
</feature>
<comment type="caution">
    <text evidence="2">The sequence shown here is derived from an EMBL/GenBank/DDBJ whole genome shotgun (WGS) entry which is preliminary data.</text>
</comment>
<dbReference type="OrthoDB" id="3577600at2"/>
<dbReference type="Pfam" id="PF04306">
    <property type="entry name" value="DUF456"/>
    <property type="match status" value="1"/>
</dbReference>
<gene>
    <name evidence="2" type="ORF">DFJ65_2484</name>
</gene>
<keyword evidence="1" id="KW-0472">Membrane</keyword>
<keyword evidence="1" id="KW-0812">Transmembrane</keyword>
<feature type="transmembrane region" description="Helical" evidence="1">
    <location>
        <begin position="6"/>
        <end position="38"/>
    </location>
</feature>
<dbReference type="EMBL" id="QTUA01000001">
    <property type="protein sequence ID" value="REF31417.1"/>
    <property type="molecule type" value="Genomic_DNA"/>
</dbReference>
<accession>A0A3D9UQ20</accession>
<dbReference type="Proteomes" id="UP000256253">
    <property type="component" value="Unassembled WGS sequence"/>
</dbReference>
<dbReference type="AlphaFoldDB" id="A0A3D9UQ20"/>
<feature type="transmembrane region" description="Helical" evidence="1">
    <location>
        <begin position="133"/>
        <end position="158"/>
    </location>
</feature>
<evidence type="ECO:0000256" key="1">
    <source>
        <dbReference type="SAM" id="Phobius"/>
    </source>
</evidence>
<dbReference type="InterPro" id="IPR007403">
    <property type="entry name" value="DUF456"/>
</dbReference>
<organism evidence="2 3">
    <name type="scientific">Calidifontibacter indicus</name>
    <dbReference type="NCBI Taxonomy" id="419650"/>
    <lineage>
        <taxon>Bacteria</taxon>
        <taxon>Bacillati</taxon>
        <taxon>Actinomycetota</taxon>
        <taxon>Actinomycetes</taxon>
        <taxon>Micrococcales</taxon>
        <taxon>Dermacoccaceae</taxon>
        <taxon>Calidifontibacter</taxon>
    </lineage>
</organism>
<evidence type="ECO:0000313" key="2">
    <source>
        <dbReference type="EMBL" id="REF31417.1"/>
    </source>
</evidence>
<keyword evidence="1" id="KW-1133">Transmembrane helix</keyword>
<feature type="transmembrane region" description="Helical" evidence="1">
    <location>
        <begin position="83"/>
        <end position="112"/>
    </location>
</feature>
<proteinExistence type="predicted"/>
<dbReference type="RefSeq" id="WP_115923255.1">
    <property type="nucleotide sequence ID" value="NZ_CBDRMH010000001.1"/>
</dbReference>
<keyword evidence="3" id="KW-1185">Reference proteome</keyword>
<sequence length="160" mass="16927">MELVTVIAGILIVVGILGLIVPVLPGLLLTEAGVLLWATENGSRTAWVVFGLSVVIALIGWFLQYQVPNRQLRRIGVPGSSRLAGVVLAVIGFFVVPVIGLFLGFVLGVYLAEQVRLRNPSAAWTSTKMALKMALASIGIELAAAVTVALLWVAGLLLTR</sequence>
<evidence type="ECO:0008006" key="4">
    <source>
        <dbReference type="Google" id="ProtNLM"/>
    </source>
</evidence>
<name>A0A3D9UQ20_9MICO</name>